<dbReference type="EMBL" id="CP025085">
    <property type="protein sequence ID" value="AUH01788.1"/>
    <property type="molecule type" value="Genomic_DNA"/>
</dbReference>
<proteinExistence type="inferred from homology"/>
<dbReference type="Proteomes" id="UP000017700">
    <property type="component" value="Chromosome"/>
</dbReference>
<evidence type="ECO:0000256" key="5">
    <source>
        <dbReference type="ARBA" id="ARBA00022737"/>
    </source>
</evidence>
<dbReference type="GO" id="GO:0043165">
    <property type="term" value="P:Gram-negative-bacterium-type cell outer membrane assembly"/>
    <property type="evidence" value="ECO:0007669"/>
    <property type="project" value="UniProtKB-UniRule"/>
</dbReference>
<dbReference type="RefSeq" id="WP_021014880.1">
    <property type="nucleotide sequence ID" value="NZ_CP025084.1"/>
</dbReference>
<reference evidence="12" key="4">
    <citation type="submission" date="2017-11" db="EMBL/GenBank/DDBJ databases">
        <title>Complete genome sequence of Serratia sp. ATCC 39006.</title>
        <authorList>
            <person name="Hampton H.G."/>
            <person name="Jackson S.A."/>
            <person name="Jauregui R."/>
            <person name="Poulter G.T.M."/>
            <person name="Salmond G.P.C."/>
            <person name="Fineran P.C."/>
        </authorList>
    </citation>
    <scope>NUCLEOTIDE SEQUENCE</scope>
    <source>
        <strain evidence="12">ATCC 39006</strain>
    </source>
</reference>
<comment type="subunit">
    <text evidence="8">Part of the Bam complex, which is composed of the outer membrane protein BamA, and four lipoproteins BamB, BamC, BamD and BamE.</text>
</comment>
<evidence type="ECO:0000256" key="9">
    <source>
        <dbReference type="NCBIfam" id="TIGR03303"/>
    </source>
</evidence>
<reference evidence="11 14" key="3">
    <citation type="submission" date="2017-11" db="EMBL/GenBank/DDBJ databases">
        <title>Complete genome sequence of Serratia sp. ATCC 39006 LacA.</title>
        <authorList>
            <person name="Hampton H.G."/>
            <person name="Jackson S.A."/>
            <person name="Jauregui R."/>
            <person name="Poulter G.T.M."/>
            <person name="Salmond G.P.C."/>
            <person name="Fineran P.C."/>
        </authorList>
    </citation>
    <scope>NUCLEOTIDE SEQUENCE [LARGE SCALE GENOMIC DNA]</scope>
    <source>
        <strain evidence="11 14">ATCC 39006</strain>
    </source>
</reference>
<evidence type="ECO:0000256" key="8">
    <source>
        <dbReference type="HAMAP-Rule" id="MF_01430"/>
    </source>
</evidence>
<accession>A0A2I5TNG7</accession>
<evidence type="ECO:0000313" key="14">
    <source>
        <dbReference type="Proteomes" id="UP000233778"/>
    </source>
</evidence>
<dbReference type="Proteomes" id="UP000233778">
    <property type="component" value="Chromosome"/>
</dbReference>
<evidence type="ECO:0000313" key="11">
    <source>
        <dbReference type="EMBL" id="AUH01788.1"/>
    </source>
</evidence>
<comment type="subcellular location">
    <subcellularLocation>
        <location evidence="8">Cell outer membrane</location>
    </subcellularLocation>
    <subcellularLocation>
        <location evidence="1">Membrane</location>
    </subcellularLocation>
</comment>
<keyword evidence="2 8" id="KW-1134">Transmembrane beta strand</keyword>
<organism evidence="12 13">
    <name type="scientific">Serratia sp. (strain ATCC 39006)</name>
    <name type="common">Prodigiosinella confusarubida</name>
    <dbReference type="NCBI Taxonomy" id="104623"/>
    <lineage>
        <taxon>Bacteria</taxon>
        <taxon>Pseudomonadati</taxon>
        <taxon>Pseudomonadota</taxon>
        <taxon>Gammaproteobacteria</taxon>
        <taxon>Enterobacterales</taxon>
        <taxon>Pectobacteriaceae</taxon>
        <taxon>Prodigiosinella</taxon>
    </lineage>
</organism>
<dbReference type="OrthoDB" id="9803054at2"/>
<reference evidence="12" key="2">
    <citation type="submission" date="2013-09" db="EMBL/GenBank/DDBJ databases">
        <authorList>
            <person name="Wang G."/>
            <person name="Yang Y."/>
            <person name="Su Y."/>
        </authorList>
    </citation>
    <scope>NUCLEOTIDE SEQUENCE</scope>
    <source>
        <strain evidence="12">ATCC 39006</strain>
    </source>
</reference>
<dbReference type="InterPro" id="IPR000184">
    <property type="entry name" value="Bac_surfAg_D15"/>
</dbReference>
<reference evidence="12 13" key="1">
    <citation type="journal article" date="2013" name="Genome Announc.">
        <title>Draft genome sequence of Serratia sp. strain ATCC 39006, a model bacterium for analysis of the biosynthesis and regulation of prodigiosin, a carbapenem, and gas vesicles.</title>
        <authorList>
            <person name="Fineran P.C."/>
            <person name="Iglesias Cans M.C."/>
            <person name="Ramsay J.P."/>
            <person name="Wilf N.M."/>
            <person name="Cossyleon D."/>
            <person name="McNeil M.B."/>
            <person name="Williamson N.R."/>
            <person name="Monson R.E."/>
            <person name="Becher S.A."/>
            <person name="Stanton J.A."/>
            <person name="Brugger K."/>
            <person name="Brown S.D."/>
            <person name="Salmond G.P."/>
        </authorList>
    </citation>
    <scope>NUCLEOTIDE SEQUENCE [LARGE SCALE GENOMIC DNA]</scope>
    <source>
        <strain evidence="12">ATCC 39006</strain>
        <strain evidence="13">ATCC 39006 / SC 11482</strain>
    </source>
</reference>
<dbReference type="Pfam" id="PF01103">
    <property type="entry name" value="Omp85"/>
    <property type="match status" value="1"/>
</dbReference>
<dbReference type="FunFam" id="3.10.20.310:FF:000002">
    <property type="entry name" value="Outer membrane protein assembly factor BamA"/>
    <property type="match status" value="1"/>
</dbReference>
<evidence type="ECO:0000259" key="10">
    <source>
        <dbReference type="PROSITE" id="PS51779"/>
    </source>
</evidence>
<feature type="domain" description="POTRA" evidence="10">
    <location>
        <begin position="347"/>
        <end position="421"/>
    </location>
</feature>
<dbReference type="GO" id="GO:0051205">
    <property type="term" value="P:protein insertion into membrane"/>
    <property type="evidence" value="ECO:0007669"/>
    <property type="project" value="UniProtKB-UniRule"/>
</dbReference>
<dbReference type="InterPro" id="IPR039910">
    <property type="entry name" value="D15-like"/>
</dbReference>
<feature type="domain" description="POTRA" evidence="10">
    <location>
        <begin position="24"/>
        <end position="91"/>
    </location>
</feature>
<dbReference type="FunFam" id="2.40.160.50:FF:000001">
    <property type="entry name" value="Outer membrane protein assembly factor BamA"/>
    <property type="match status" value="1"/>
</dbReference>
<dbReference type="InterPro" id="IPR023707">
    <property type="entry name" value="OM_assembly_BamA"/>
</dbReference>
<dbReference type="FunFam" id="3.10.20.310:FF:000005">
    <property type="entry name" value="Outer membrane protein assembly factor BamA"/>
    <property type="match status" value="1"/>
</dbReference>
<dbReference type="KEGG" id="serq:CWC46_19455"/>
<evidence type="ECO:0000256" key="3">
    <source>
        <dbReference type="ARBA" id="ARBA00022692"/>
    </source>
</evidence>
<keyword evidence="7 8" id="KW-0998">Cell outer membrane</keyword>
<gene>
    <name evidence="8 12" type="primary">bamA</name>
    <name evidence="11" type="ORF">CWC46_19455</name>
    <name evidence="12" type="ORF">Ser39006_019455</name>
</gene>
<evidence type="ECO:0000256" key="6">
    <source>
        <dbReference type="ARBA" id="ARBA00023136"/>
    </source>
</evidence>
<dbReference type="FunFam" id="3.10.20.310:FF:000003">
    <property type="entry name" value="Outer membrane protein assembly factor BamA"/>
    <property type="match status" value="1"/>
</dbReference>
<evidence type="ECO:0000313" key="12">
    <source>
        <dbReference type="EMBL" id="AUH06111.1"/>
    </source>
</evidence>
<dbReference type="Pfam" id="PF07244">
    <property type="entry name" value="POTRA"/>
    <property type="match status" value="4"/>
</dbReference>
<dbReference type="PROSITE" id="PS51779">
    <property type="entry name" value="POTRA"/>
    <property type="match status" value="5"/>
</dbReference>
<dbReference type="KEGG" id="sera:Ser39006_019455"/>
<dbReference type="NCBIfam" id="TIGR03303">
    <property type="entry name" value="OM_YaeT"/>
    <property type="match status" value="1"/>
</dbReference>
<comment type="similarity">
    <text evidence="8">Belongs to the BamA family.</text>
</comment>
<keyword evidence="5 8" id="KW-0677">Repeat</keyword>
<feature type="domain" description="POTRA" evidence="10">
    <location>
        <begin position="266"/>
        <end position="344"/>
    </location>
</feature>
<sequence length="808" mass="89036" precursor="true">MAMKKLLIASLLFSSATVYGADGFVVKDIHFEGLQRVAVGAALLSMPVRVGDTVSDKDIGNTIRALFATGNFEDVRVLRDGETLVVQVKERPTIASITFSGNKSVKEEMLKENLDASGVRVGDALDRTTISNIEKGLEDFYYSVGKYSATVKAIVTPLPRNRVDLKLVFTEGVSAKIQQINIVGNKAFNSDELISHFQLRDEVPWWNVVGDRKYQKQKLSGDLETLRSFYLDRGYARFKIDSTQVSLTPDKKGIYITINLTEGEQYKLSGVTVRGNLAGHSAEIEALTKIQPGELYNGTKVTRMEDDIKKLLGRYGYAYPRVVTQPEINDADKTVRLNINVDTGNRFSVRRIRFEGNDTSKDSVLRREMRQMEGGWLANNLVEKGKERLNRLGYFESVNVETQRVPGTPDQVDVIYKVKERNTGTFNFGIGFGTESGVSFQAGVQQDNWLGTGNSVGISGTKNDYQTYIELSMTDPYFTVDGVSLGGRIFYNNFDANNADLSDYTDRSYGTGATLGFPVNENNSLNVGLDYVHNDLSDMKPQVSMWRYLGKMGIHPDVVTESNSTSSADVSANDFFAKTGWTYNNLDRGYFPTAGSRASLNAKVTVPGSDNEYYKLTFDSTSYFPLSENHDWVLMGRTKAGFADGLGGKEVPFYDNFYAGGSSTVRGFRSNTIGPKAAYYNCASGAASYANCPIDNSSDAVGGNAMAVMSGELIVPTPFISEKYASSVRTSLFVDAGTVWDTHWENTAQTVAAGVPDYNSPGNIRISSGIALQWMSPLGPLVFSYAQPIKKYSGDKSEQFQFNIGKTW</sequence>
<keyword evidence="13" id="KW-1185">Reference proteome</keyword>
<evidence type="ECO:0000313" key="13">
    <source>
        <dbReference type="Proteomes" id="UP000017700"/>
    </source>
</evidence>
<evidence type="ECO:0000256" key="7">
    <source>
        <dbReference type="ARBA" id="ARBA00023237"/>
    </source>
</evidence>
<dbReference type="InterPro" id="IPR034746">
    <property type="entry name" value="POTRA"/>
</dbReference>
<dbReference type="FunFam" id="3.10.20.310:FF:000004">
    <property type="entry name" value="Outer membrane protein assembly factor BamA"/>
    <property type="match status" value="1"/>
</dbReference>
<dbReference type="HAMAP" id="MF_01430">
    <property type="entry name" value="OM_assembly_BamA"/>
    <property type="match status" value="1"/>
</dbReference>
<dbReference type="PANTHER" id="PTHR12815:SF23">
    <property type="entry name" value="OUTER MEMBRANE PROTEIN ASSEMBLY FACTOR BAMA"/>
    <property type="match status" value="1"/>
</dbReference>
<dbReference type="PANTHER" id="PTHR12815">
    <property type="entry name" value="SORTING AND ASSEMBLY MACHINERY SAMM50 PROTEIN FAMILY MEMBER"/>
    <property type="match status" value="1"/>
</dbReference>
<feature type="signal peptide" evidence="8">
    <location>
        <begin position="1"/>
        <end position="20"/>
    </location>
</feature>
<evidence type="ECO:0000256" key="1">
    <source>
        <dbReference type="ARBA" id="ARBA00004370"/>
    </source>
</evidence>
<dbReference type="GO" id="GO:1990063">
    <property type="term" value="C:Bam protein complex"/>
    <property type="evidence" value="ECO:0007669"/>
    <property type="project" value="TreeGrafter"/>
</dbReference>
<dbReference type="FunFam" id="3.10.20.310:FF:000001">
    <property type="entry name" value="Outer membrane protein assembly factor BamA"/>
    <property type="match status" value="1"/>
</dbReference>
<dbReference type="AlphaFoldDB" id="A0A2I5TNG7"/>
<dbReference type="Gene3D" id="3.10.20.310">
    <property type="entry name" value="membrane protein fhac"/>
    <property type="match status" value="5"/>
</dbReference>
<dbReference type="EMBL" id="CP025084">
    <property type="protein sequence ID" value="AUH06111.1"/>
    <property type="molecule type" value="Genomic_DNA"/>
</dbReference>
<keyword evidence="6 8" id="KW-0472">Membrane</keyword>
<feature type="domain" description="POTRA" evidence="10">
    <location>
        <begin position="175"/>
        <end position="263"/>
    </location>
</feature>
<dbReference type="InterPro" id="IPR010827">
    <property type="entry name" value="BamA/TamA_POTRA"/>
</dbReference>
<name>A0A2I5TNG7_SERS3</name>
<protein>
    <recommendedName>
        <fullName evidence="8 9">Outer membrane protein assembly factor BamA</fullName>
    </recommendedName>
</protein>
<dbReference type="PIRSF" id="PIRSF006076">
    <property type="entry name" value="OM_assembly_OMP85"/>
    <property type="match status" value="1"/>
</dbReference>
<evidence type="ECO:0000256" key="2">
    <source>
        <dbReference type="ARBA" id="ARBA00022452"/>
    </source>
</evidence>
<keyword evidence="4 8" id="KW-0732">Signal</keyword>
<dbReference type="STRING" id="104623.Ser39006_01612"/>
<feature type="domain" description="POTRA" evidence="10">
    <location>
        <begin position="92"/>
        <end position="172"/>
    </location>
</feature>
<dbReference type="NCBIfam" id="NF008287">
    <property type="entry name" value="PRK11067.1"/>
    <property type="match status" value="1"/>
</dbReference>
<comment type="function">
    <text evidence="8">Part of the outer membrane protein assembly complex, which is involved in assembly and insertion of beta-barrel proteins into the outer membrane. Constitutes, with BamD, the core component of the assembly machinery.</text>
</comment>
<feature type="chain" id="PRO_5034594281" description="Outer membrane protein assembly factor BamA" evidence="8">
    <location>
        <begin position="21"/>
        <end position="808"/>
    </location>
</feature>
<keyword evidence="3 8" id="KW-0812">Transmembrane</keyword>
<dbReference type="Gene3D" id="2.40.160.50">
    <property type="entry name" value="membrane protein fhac: a member of the omp85/tpsb transporter family"/>
    <property type="match status" value="1"/>
</dbReference>
<evidence type="ECO:0000256" key="4">
    <source>
        <dbReference type="ARBA" id="ARBA00022729"/>
    </source>
</evidence>